<dbReference type="InterPro" id="IPR018511">
    <property type="entry name" value="Hemolysin-typ_Ca-bd_CS"/>
</dbReference>
<dbReference type="InterPro" id="IPR011049">
    <property type="entry name" value="Serralysin-like_metalloprot_C"/>
</dbReference>
<dbReference type="Pfam" id="PF13403">
    <property type="entry name" value="Hint_2"/>
    <property type="match status" value="1"/>
</dbReference>
<dbReference type="EMBL" id="JAAEDI010000003">
    <property type="protein sequence ID" value="MBR0648748.1"/>
    <property type="molecule type" value="Genomic_DNA"/>
</dbReference>
<dbReference type="RefSeq" id="WP_211866133.1">
    <property type="nucleotide sequence ID" value="NZ_JAAEDI010000003.1"/>
</dbReference>
<dbReference type="Gene3D" id="2.150.10.10">
    <property type="entry name" value="Serralysin-like metalloprotease, C-terminal"/>
    <property type="match status" value="2"/>
</dbReference>
<comment type="subcellular location">
    <subcellularLocation>
        <location evidence="1">Secreted</location>
    </subcellularLocation>
</comment>
<proteinExistence type="predicted"/>
<keyword evidence="6" id="KW-1185">Reference proteome</keyword>
<reference evidence="6" key="1">
    <citation type="journal article" date="2021" name="Syst. Appl. Microbiol.">
        <title>Roseomonas hellenica sp. nov., isolated from roots of wild-growing Alkanna tinctoria.</title>
        <authorList>
            <person name="Rat A."/>
            <person name="Naranjo H.D."/>
            <person name="Lebbe L."/>
            <person name="Cnockaert M."/>
            <person name="Krigas N."/>
            <person name="Grigoriadou K."/>
            <person name="Maloupa E."/>
            <person name="Willems A."/>
        </authorList>
    </citation>
    <scope>NUCLEOTIDE SEQUENCE [LARGE SCALE GENOMIC DNA]</scope>
    <source>
        <strain evidence="6">LMG 31159</strain>
    </source>
</reference>
<accession>A0ABS5ECK1</accession>
<name>A0ABS5ECK1_9PROT</name>
<evidence type="ECO:0000256" key="3">
    <source>
        <dbReference type="SAM" id="MobiDB-lite"/>
    </source>
</evidence>
<evidence type="ECO:0000259" key="4">
    <source>
        <dbReference type="Pfam" id="PF13403"/>
    </source>
</evidence>
<evidence type="ECO:0000313" key="6">
    <source>
        <dbReference type="Proteomes" id="UP000698752"/>
    </source>
</evidence>
<dbReference type="Gene3D" id="2.170.16.10">
    <property type="entry name" value="Hedgehog/Intein (Hint) domain"/>
    <property type="match status" value="1"/>
</dbReference>
<dbReference type="PROSITE" id="PS00330">
    <property type="entry name" value="HEMOLYSIN_CALCIUM"/>
    <property type="match status" value="2"/>
</dbReference>
<dbReference type="SUPFAM" id="SSF51294">
    <property type="entry name" value="Hedgehog/intein (Hint) domain"/>
    <property type="match status" value="1"/>
</dbReference>
<feature type="region of interest" description="Disordered" evidence="3">
    <location>
        <begin position="1"/>
        <end position="54"/>
    </location>
</feature>
<dbReference type="SUPFAM" id="SSF51120">
    <property type="entry name" value="beta-Roll"/>
    <property type="match status" value="1"/>
</dbReference>
<dbReference type="InterPro" id="IPR001343">
    <property type="entry name" value="Hemolysn_Ca-bd"/>
</dbReference>
<evidence type="ECO:0000313" key="5">
    <source>
        <dbReference type="EMBL" id="MBR0648748.1"/>
    </source>
</evidence>
<sequence length="479" mass="49449">MSWSNNSTPTTGPTSGDDVFNGTPAGESPEGGGGGDDTMHGAGGDDSLRGEDGNDYLYGGIGSDTIEGGAGTDWIFSGDSGLLTDSLDGAVVIGYGGDDTILVTVAGALDTSVAPGIAIASRGGNDFIALTGDADGFAPTVDGGAGDDTIVGSGPHDSLYGGEGNDLIEAGSGNDIVTWNLGDGDDTIDLGAGHDTLYLEGWDGADTANDDWELSVVGSTATFTGNGNVGNAVVTVLNYDVGDSVVCFAEGTRIMTARGEVPIEALRVGDLALTAGRTPALRPIRWVGHIKVDLSRHRARNRAAPVLILAGALGEGVPHRDLRVSPEHALLIDGALVPAGLLLNGTTILQEVWLPSVIYWHVELDTHDVLVAEGAYAESYLDDGNRQFFGNAALVLLDPDFAARRTGRVYVARACSPVVAEGDFRLEQIRQRLSLLWQNRIGTDGEASAAIGTSAVGYAELVLLDGSADGREGGLRRWS</sequence>
<comment type="caution">
    <text evidence="5">The sequence shown here is derived from an EMBL/GenBank/DDBJ whole genome shotgun (WGS) entry which is preliminary data.</text>
</comment>
<feature type="compositionally biased region" description="Low complexity" evidence="3">
    <location>
        <begin position="1"/>
        <end position="28"/>
    </location>
</feature>
<dbReference type="PANTHER" id="PTHR38340">
    <property type="entry name" value="S-LAYER PROTEIN"/>
    <property type="match status" value="1"/>
</dbReference>
<dbReference type="InterPro" id="IPR050557">
    <property type="entry name" value="RTX_toxin/Mannuronan_C5-epim"/>
</dbReference>
<dbReference type="Proteomes" id="UP000698752">
    <property type="component" value="Unassembled WGS sequence"/>
</dbReference>
<keyword evidence="2" id="KW-0964">Secreted</keyword>
<gene>
    <name evidence="5" type="ORF">GXW78_03685</name>
</gene>
<dbReference type="InterPro" id="IPR028992">
    <property type="entry name" value="Hedgehog/Intein_dom"/>
</dbReference>
<dbReference type="InterPro" id="IPR036844">
    <property type="entry name" value="Hint_dom_sf"/>
</dbReference>
<feature type="domain" description="Hedgehog/Intein (Hint)" evidence="4">
    <location>
        <begin position="246"/>
        <end position="383"/>
    </location>
</feature>
<protein>
    <recommendedName>
        <fullName evidence="4">Hedgehog/Intein (Hint) domain-containing protein</fullName>
    </recommendedName>
</protein>
<feature type="compositionally biased region" description="Gly residues" evidence="3">
    <location>
        <begin position="29"/>
        <end position="44"/>
    </location>
</feature>
<evidence type="ECO:0000256" key="2">
    <source>
        <dbReference type="ARBA" id="ARBA00022525"/>
    </source>
</evidence>
<dbReference type="PANTHER" id="PTHR38340:SF1">
    <property type="entry name" value="S-LAYER PROTEIN"/>
    <property type="match status" value="1"/>
</dbReference>
<evidence type="ECO:0000256" key="1">
    <source>
        <dbReference type="ARBA" id="ARBA00004613"/>
    </source>
</evidence>
<dbReference type="Pfam" id="PF00353">
    <property type="entry name" value="HemolysinCabind"/>
    <property type="match status" value="3"/>
</dbReference>
<dbReference type="PRINTS" id="PR00313">
    <property type="entry name" value="CABNDNGRPT"/>
</dbReference>
<organism evidence="5 6">
    <name type="scientific">Neoroseomonas terrae</name>
    <dbReference type="NCBI Taxonomy" id="424799"/>
    <lineage>
        <taxon>Bacteria</taxon>
        <taxon>Pseudomonadati</taxon>
        <taxon>Pseudomonadota</taxon>
        <taxon>Alphaproteobacteria</taxon>
        <taxon>Acetobacterales</taxon>
        <taxon>Acetobacteraceae</taxon>
        <taxon>Neoroseomonas</taxon>
    </lineage>
</organism>